<keyword evidence="12" id="KW-1185">Reference proteome</keyword>
<dbReference type="GO" id="GO:0009055">
    <property type="term" value="F:electron transfer activity"/>
    <property type="evidence" value="ECO:0007669"/>
    <property type="project" value="InterPro"/>
</dbReference>
<dbReference type="Gene3D" id="1.10.1060.10">
    <property type="entry name" value="Alpha-helical ferredoxin"/>
    <property type="match status" value="1"/>
</dbReference>
<organism evidence="11 12">
    <name type="scientific">Acidiluteibacter ferrifornacis</name>
    <dbReference type="NCBI Taxonomy" id="2692424"/>
    <lineage>
        <taxon>Bacteria</taxon>
        <taxon>Pseudomonadati</taxon>
        <taxon>Bacteroidota</taxon>
        <taxon>Flavobacteriia</taxon>
        <taxon>Flavobacteriales</taxon>
        <taxon>Cryomorphaceae</taxon>
        <taxon>Acidiluteibacter</taxon>
    </lineage>
</organism>
<evidence type="ECO:0000313" key="12">
    <source>
        <dbReference type="Proteomes" id="UP000470771"/>
    </source>
</evidence>
<dbReference type="PANTHER" id="PTHR11921">
    <property type="entry name" value="SUCCINATE DEHYDROGENASE IRON-SULFUR PROTEIN"/>
    <property type="match status" value="1"/>
</dbReference>
<evidence type="ECO:0000256" key="1">
    <source>
        <dbReference type="ARBA" id="ARBA00009433"/>
    </source>
</evidence>
<dbReference type="InterPro" id="IPR017896">
    <property type="entry name" value="4Fe4S_Fe-S-bd"/>
</dbReference>
<comment type="catalytic activity">
    <reaction evidence="8">
        <text>a menaquinone + succinate = a menaquinol + fumarate</text>
        <dbReference type="Rhea" id="RHEA:27834"/>
        <dbReference type="Rhea" id="RHEA-COMP:9537"/>
        <dbReference type="Rhea" id="RHEA-COMP:9539"/>
        <dbReference type="ChEBI" id="CHEBI:16374"/>
        <dbReference type="ChEBI" id="CHEBI:18151"/>
        <dbReference type="ChEBI" id="CHEBI:29806"/>
        <dbReference type="ChEBI" id="CHEBI:30031"/>
        <dbReference type="EC" id="1.3.5.1"/>
    </reaction>
</comment>
<feature type="domain" description="2Fe-2S ferredoxin-type" evidence="9">
    <location>
        <begin position="1"/>
        <end position="103"/>
    </location>
</feature>
<evidence type="ECO:0000259" key="10">
    <source>
        <dbReference type="PROSITE" id="PS51379"/>
    </source>
</evidence>
<dbReference type="InterPro" id="IPR012675">
    <property type="entry name" value="Beta-grasp_dom_sf"/>
</dbReference>
<protein>
    <recommendedName>
        <fullName evidence="8">Fumarate reductase iron-sulfur subunit</fullName>
        <ecNumber evidence="8">1.3.5.1</ecNumber>
    </recommendedName>
</protein>
<feature type="domain" description="4Fe-4S ferredoxin-type" evidence="10">
    <location>
        <begin position="151"/>
        <end position="180"/>
    </location>
</feature>
<dbReference type="PROSITE" id="PS51379">
    <property type="entry name" value="4FE4S_FER_2"/>
    <property type="match status" value="1"/>
</dbReference>
<accession>A0A6N9NH43</accession>
<keyword evidence="3 8" id="KW-0001">2Fe-2S</keyword>
<comment type="similarity">
    <text evidence="1 8">Belongs to the succinate dehydrogenase/fumarate reductase iron-sulfur protein family.</text>
</comment>
<dbReference type="InterPro" id="IPR001041">
    <property type="entry name" value="2Fe-2S_ferredoxin-type"/>
</dbReference>
<dbReference type="SUPFAM" id="SSF46548">
    <property type="entry name" value="alpha-helical ferredoxin"/>
    <property type="match status" value="1"/>
</dbReference>
<keyword evidence="5" id="KW-0560">Oxidoreductase</keyword>
<dbReference type="NCBIfam" id="TIGR00384">
    <property type="entry name" value="dhsB"/>
    <property type="match status" value="1"/>
</dbReference>
<dbReference type="InterPro" id="IPR006058">
    <property type="entry name" value="2Fe2S_fd_BS"/>
</dbReference>
<comment type="cofactor">
    <cofactor evidence="8">
        <name>[2Fe-2S] cluster</name>
        <dbReference type="ChEBI" id="CHEBI:190135"/>
    </cofactor>
    <text evidence="8">Binds 1 [2Fe-2S] cluster.</text>
</comment>
<comment type="cofactor">
    <cofactor evidence="8">
        <name>[3Fe-4S] cluster</name>
        <dbReference type="ChEBI" id="CHEBI:21137"/>
    </cofactor>
    <text evidence="8">Binds 1 [3Fe-4S] cluster.</text>
</comment>
<reference evidence="11 12" key="1">
    <citation type="submission" date="2019-12" db="EMBL/GenBank/DDBJ databases">
        <authorList>
            <person name="Zhao J."/>
        </authorList>
    </citation>
    <scope>NUCLEOTIDE SEQUENCE [LARGE SCALE GENOMIC DNA]</scope>
    <source>
        <strain evidence="11 12">S-15</strain>
    </source>
</reference>
<keyword evidence="8" id="KW-0003">3Fe-4S</keyword>
<keyword evidence="2 8" id="KW-0004">4Fe-4S</keyword>
<dbReference type="SUPFAM" id="SSF54292">
    <property type="entry name" value="2Fe-2S ferredoxin-like"/>
    <property type="match status" value="1"/>
</dbReference>
<dbReference type="Proteomes" id="UP000470771">
    <property type="component" value="Unassembled WGS sequence"/>
</dbReference>
<dbReference type="GO" id="GO:0051538">
    <property type="term" value="F:3 iron, 4 sulfur cluster binding"/>
    <property type="evidence" value="ECO:0007669"/>
    <property type="project" value="UniProtKB-KW"/>
</dbReference>
<evidence type="ECO:0000256" key="4">
    <source>
        <dbReference type="ARBA" id="ARBA00022723"/>
    </source>
</evidence>
<dbReference type="GO" id="GO:0051537">
    <property type="term" value="F:2 iron, 2 sulfur cluster binding"/>
    <property type="evidence" value="ECO:0007669"/>
    <property type="project" value="UniProtKB-KW"/>
</dbReference>
<dbReference type="Pfam" id="PF13085">
    <property type="entry name" value="Fer2_3"/>
    <property type="match status" value="1"/>
</dbReference>
<comment type="cofactor">
    <cofactor evidence="8">
        <name>[4Fe-4S] cluster</name>
        <dbReference type="ChEBI" id="CHEBI:49883"/>
    </cofactor>
    <text evidence="8">Binds 1 [4Fe-4S] cluster.</text>
</comment>
<dbReference type="InterPro" id="IPR036010">
    <property type="entry name" value="2Fe-2S_ferredoxin-like_sf"/>
</dbReference>
<dbReference type="AlphaFoldDB" id="A0A6N9NH43"/>
<evidence type="ECO:0000256" key="6">
    <source>
        <dbReference type="ARBA" id="ARBA00023004"/>
    </source>
</evidence>
<dbReference type="PANTHER" id="PTHR11921:SF41">
    <property type="entry name" value="SUCCINATE DEHYDROGENASE"/>
    <property type="match status" value="1"/>
</dbReference>
<dbReference type="EMBL" id="WWNE01000003">
    <property type="protein sequence ID" value="NBG64861.1"/>
    <property type="molecule type" value="Genomic_DNA"/>
</dbReference>
<keyword evidence="4 8" id="KW-0479">Metal-binding</keyword>
<dbReference type="InterPro" id="IPR009051">
    <property type="entry name" value="Helical_ferredxn"/>
</dbReference>
<evidence type="ECO:0000259" key="9">
    <source>
        <dbReference type="PROSITE" id="PS51085"/>
    </source>
</evidence>
<evidence type="ECO:0000256" key="8">
    <source>
        <dbReference type="RuleBase" id="RU361237"/>
    </source>
</evidence>
<evidence type="ECO:0000256" key="2">
    <source>
        <dbReference type="ARBA" id="ARBA00022485"/>
    </source>
</evidence>
<dbReference type="InterPro" id="IPR050573">
    <property type="entry name" value="SDH/FRD_Iron-Sulfur"/>
</dbReference>
<dbReference type="PROSITE" id="PS51085">
    <property type="entry name" value="2FE2S_FER_2"/>
    <property type="match status" value="1"/>
</dbReference>
<dbReference type="NCBIfam" id="NF005746">
    <property type="entry name" value="PRK07570.1"/>
    <property type="match status" value="1"/>
</dbReference>
<dbReference type="GO" id="GO:0022904">
    <property type="term" value="P:respiratory electron transport chain"/>
    <property type="evidence" value="ECO:0007669"/>
    <property type="project" value="TreeGrafter"/>
</dbReference>
<dbReference type="GO" id="GO:0008177">
    <property type="term" value="F:succinate dehydrogenase (quinone) activity"/>
    <property type="evidence" value="ECO:0007669"/>
    <property type="project" value="UniProtKB-EC"/>
</dbReference>
<dbReference type="PROSITE" id="PS00197">
    <property type="entry name" value="2FE2S_FER_1"/>
    <property type="match status" value="1"/>
</dbReference>
<name>A0A6N9NH43_9FLAO</name>
<evidence type="ECO:0000313" key="11">
    <source>
        <dbReference type="EMBL" id="NBG64861.1"/>
    </source>
</evidence>
<dbReference type="InterPro" id="IPR004489">
    <property type="entry name" value="Succ_DH/fum_Rdtase_Fe-S"/>
</dbReference>
<dbReference type="GO" id="GO:0046872">
    <property type="term" value="F:metal ion binding"/>
    <property type="evidence" value="ECO:0007669"/>
    <property type="project" value="UniProtKB-KW"/>
</dbReference>
<evidence type="ECO:0000256" key="7">
    <source>
        <dbReference type="ARBA" id="ARBA00023014"/>
    </source>
</evidence>
<dbReference type="GO" id="GO:0051539">
    <property type="term" value="F:4 iron, 4 sulfur cluster binding"/>
    <property type="evidence" value="ECO:0007669"/>
    <property type="project" value="UniProtKB-KW"/>
</dbReference>
<gene>
    <name evidence="11" type="ORF">GQN54_01950</name>
</gene>
<dbReference type="GO" id="GO:0006099">
    <property type="term" value="P:tricarboxylic acid cycle"/>
    <property type="evidence" value="ECO:0007669"/>
    <property type="project" value="InterPro"/>
</dbReference>
<keyword evidence="7 8" id="KW-0411">Iron-sulfur</keyword>
<dbReference type="Pfam" id="PF13183">
    <property type="entry name" value="Fer4_8"/>
    <property type="match status" value="1"/>
</dbReference>
<evidence type="ECO:0000256" key="3">
    <source>
        <dbReference type="ARBA" id="ARBA00022714"/>
    </source>
</evidence>
<dbReference type="InterPro" id="IPR025192">
    <property type="entry name" value="Succ_DH/fum_Rdtase_N"/>
</dbReference>
<sequence>MNITLKVWRQKNGQSKGALETYQINDVSPDSSFLEMMDALNDQIIMKDGSPVVFDHDCREGICGSCSMYINGQPHGPARLVTTCQLHMREFKDGETIYVEPFRAKAFPVIKDLVVDRSALDRIQHAGGYISVNTSGNTQDANAIPIEKEKADKAFDAATCIGCGACVAACKNASASLFMSAKISQYALLPQGQVEAKNRVLAMVKQAEEEGFGPCSNTGACEIECPKGISLENIARMNREYLSASLTSK</sequence>
<proteinExistence type="inferred from homology"/>
<dbReference type="Gene3D" id="3.10.20.30">
    <property type="match status" value="1"/>
</dbReference>
<evidence type="ECO:0000256" key="5">
    <source>
        <dbReference type="ARBA" id="ARBA00023002"/>
    </source>
</evidence>
<comment type="caution">
    <text evidence="11">The sequence shown here is derived from an EMBL/GenBank/DDBJ whole genome shotgun (WGS) entry which is preliminary data.</text>
</comment>
<keyword evidence="6 8" id="KW-0408">Iron</keyword>
<dbReference type="EC" id="1.3.5.1" evidence="8"/>